<dbReference type="Pfam" id="PF21082">
    <property type="entry name" value="MS_channel_3rd"/>
    <property type="match status" value="1"/>
</dbReference>
<dbReference type="SUPFAM" id="SSF82861">
    <property type="entry name" value="Mechanosensitive channel protein MscS (YggB), transmembrane region"/>
    <property type="match status" value="1"/>
</dbReference>
<dbReference type="InterPro" id="IPR006685">
    <property type="entry name" value="MscS_channel_2nd"/>
</dbReference>
<dbReference type="STRING" id="665467.SAMN02982931_03033"/>
<keyword evidence="7" id="KW-0997">Cell inner membrane</keyword>
<comment type="function">
    <text evidence="7">Mechanosensitive channel that participates in the regulation of osmotic pressure changes within the cell, opening in response to stretch forces in the membrane lipid bilayer, without the need for other proteins. Contributes to normal resistance to hypoosmotic shock. Forms an ion channel of 1.0 nanosiemens conductance with a slight preference for anions.</text>
</comment>
<dbReference type="EMBL" id="FMXQ01000006">
    <property type="protein sequence ID" value="SDB40298.1"/>
    <property type="molecule type" value="Genomic_DNA"/>
</dbReference>
<dbReference type="Gene3D" id="1.10.287.1260">
    <property type="match status" value="1"/>
</dbReference>
<gene>
    <name evidence="12" type="ORF">SAMN02982931_03033</name>
</gene>
<comment type="subunit">
    <text evidence="7">Homoheptamer.</text>
</comment>
<dbReference type="Gene3D" id="3.30.70.100">
    <property type="match status" value="1"/>
</dbReference>
<comment type="caution">
    <text evidence="7">Lacks conserved residue(s) required for the propagation of feature annotation.</text>
</comment>
<sequence length="303" mass="33226">MDVVEIPSHLGIIASAFWTWAIDFLPKLVSALMIVIFGWLAAKWASRAVGNLIHRTDKIDRTLRPVFTAIVRYSILILVLVAALGQLGVQTTSILAALGGAALAIGLALQGTLTNIASGMMLLWLRPFGIGDYIETENVAGTVEEINLFHTQIRTWDGIFKFVPNSELWNTTLTNYTRNPTRLILIEIGIAYEDDMAEGRRVLVETAQNNANVLKDPPPVVVPLSLGDSAVNLQLRAWATTADFWNTRWELTQQGKRDLEAAGISIPFPQRVIHMAPSDDDAPSLPKPSIEAHEADQAARQGS</sequence>
<evidence type="ECO:0000256" key="2">
    <source>
        <dbReference type="ARBA" id="ARBA00008017"/>
    </source>
</evidence>
<dbReference type="InterPro" id="IPR045275">
    <property type="entry name" value="MscS_archaea/bacteria_type"/>
</dbReference>
<evidence type="ECO:0000259" key="10">
    <source>
        <dbReference type="Pfam" id="PF21082"/>
    </source>
</evidence>
<feature type="domain" description="Mechanosensitive ion channel transmembrane helices 2/3" evidence="11">
    <location>
        <begin position="70"/>
        <end position="110"/>
    </location>
</feature>
<evidence type="ECO:0000256" key="8">
    <source>
        <dbReference type="SAM" id="MobiDB-lite"/>
    </source>
</evidence>
<dbReference type="GO" id="GO:0008381">
    <property type="term" value="F:mechanosensitive monoatomic ion channel activity"/>
    <property type="evidence" value="ECO:0007669"/>
    <property type="project" value="InterPro"/>
</dbReference>
<dbReference type="InterPro" id="IPR049278">
    <property type="entry name" value="MS_channel_C"/>
</dbReference>
<feature type="domain" description="Mechanosensitive ion channel MscS" evidence="9">
    <location>
        <begin position="112"/>
        <end position="178"/>
    </location>
</feature>
<dbReference type="PANTHER" id="PTHR30221:SF8">
    <property type="entry name" value="SMALL-CONDUCTANCE MECHANOSENSITIVE CHANNEL"/>
    <property type="match status" value="1"/>
</dbReference>
<dbReference type="Gene3D" id="2.30.30.60">
    <property type="match status" value="1"/>
</dbReference>
<keyword evidence="7" id="KW-0407">Ion channel</keyword>
<feature type="transmembrane region" description="Helical" evidence="7">
    <location>
        <begin position="24"/>
        <end position="45"/>
    </location>
</feature>
<feature type="region of interest" description="Disordered" evidence="8">
    <location>
        <begin position="275"/>
        <end position="303"/>
    </location>
</feature>
<evidence type="ECO:0000256" key="3">
    <source>
        <dbReference type="ARBA" id="ARBA00022475"/>
    </source>
</evidence>
<keyword evidence="7" id="KW-0813">Transport</keyword>
<evidence type="ECO:0000313" key="13">
    <source>
        <dbReference type="Proteomes" id="UP000199071"/>
    </source>
</evidence>
<dbReference type="SUPFAM" id="SSF50182">
    <property type="entry name" value="Sm-like ribonucleoproteins"/>
    <property type="match status" value="1"/>
</dbReference>
<evidence type="ECO:0000259" key="9">
    <source>
        <dbReference type="Pfam" id="PF00924"/>
    </source>
</evidence>
<dbReference type="InterPro" id="IPR023408">
    <property type="entry name" value="MscS_beta-dom_sf"/>
</dbReference>
<evidence type="ECO:0000256" key="6">
    <source>
        <dbReference type="ARBA" id="ARBA00023136"/>
    </source>
</evidence>
<dbReference type="Pfam" id="PF05552">
    <property type="entry name" value="MS_channel_1st_1"/>
    <property type="match status" value="1"/>
</dbReference>
<dbReference type="Proteomes" id="UP000199071">
    <property type="component" value="Unassembled WGS sequence"/>
</dbReference>
<dbReference type="InterPro" id="IPR008910">
    <property type="entry name" value="MSC_TM_helix"/>
</dbReference>
<evidence type="ECO:0000256" key="7">
    <source>
        <dbReference type="RuleBase" id="RU369025"/>
    </source>
</evidence>
<comment type="similarity">
    <text evidence="2 7">Belongs to the MscS (TC 1.A.23) family.</text>
</comment>
<feature type="domain" description="Mechanosensitive ion channel MscS C-terminal" evidence="10">
    <location>
        <begin position="185"/>
        <end position="266"/>
    </location>
</feature>
<dbReference type="Pfam" id="PF00924">
    <property type="entry name" value="MS_channel_2nd"/>
    <property type="match status" value="1"/>
</dbReference>
<dbReference type="RefSeq" id="WP_090877428.1">
    <property type="nucleotide sequence ID" value="NZ_FMXQ01000006.1"/>
</dbReference>
<dbReference type="GO" id="GO:0005886">
    <property type="term" value="C:plasma membrane"/>
    <property type="evidence" value="ECO:0007669"/>
    <property type="project" value="UniProtKB-SubCell"/>
</dbReference>
<dbReference type="SUPFAM" id="SSF82689">
    <property type="entry name" value="Mechanosensitive channel protein MscS (YggB), C-terminal domain"/>
    <property type="match status" value="1"/>
</dbReference>
<feature type="transmembrane region" description="Helical" evidence="7">
    <location>
        <begin position="94"/>
        <end position="117"/>
    </location>
</feature>
<keyword evidence="7" id="KW-0406">Ion transport</keyword>
<proteinExistence type="inferred from homology"/>
<evidence type="ECO:0000256" key="1">
    <source>
        <dbReference type="ARBA" id="ARBA00004651"/>
    </source>
</evidence>
<keyword evidence="3" id="KW-1003">Cell membrane</keyword>
<feature type="transmembrane region" description="Helical" evidence="7">
    <location>
        <begin position="66"/>
        <end position="88"/>
    </location>
</feature>
<keyword evidence="13" id="KW-1185">Reference proteome</keyword>
<dbReference type="PANTHER" id="PTHR30221">
    <property type="entry name" value="SMALL-CONDUCTANCE MECHANOSENSITIVE CHANNEL"/>
    <property type="match status" value="1"/>
</dbReference>
<evidence type="ECO:0000256" key="5">
    <source>
        <dbReference type="ARBA" id="ARBA00022989"/>
    </source>
</evidence>
<dbReference type="InterPro" id="IPR011066">
    <property type="entry name" value="MscS_channel_C_sf"/>
</dbReference>
<evidence type="ECO:0000259" key="11">
    <source>
        <dbReference type="Pfam" id="PF21088"/>
    </source>
</evidence>
<dbReference type="OrthoDB" id="9814206at2"/>
<protein>
    <recommendedName>
        <fullName evidence="7">Small-conductance mechanosensitive channel</fullName>
    </recommendedName>
</protein>
<name>A0A1G6D598_9HYPH</name>
<comment type="subcellular location">
    <subcellularLocation>
        <location evidence="7">Cell inner membrane</location>
        <topology evidence="7">Multi-pass membrane protein</topology>
    </subcellularLocation>
    <subcellularLocation>
        <location evidence="1">Cell membrane</location>
        <topology evidence="1">Multi-pass membrane protein</topology>
    </subcellularLocation>
</comment>
<dbReference type="InterPro" id="IPR010920">
    <property type="entry name" value="LSM_dom_sf"/>
</dbReference>
<dbReference type="InterPro" id="IPR011014">
    <property type="entry name" value="MscS_channel_TM-2"/>
</dbReference>
<dbReference type="Pfam" id="PF21088">
    <property type="entry name" value="MS_channel_1st"/>
    <property type="match status" value="1"/>
</dbReference>
<organism evidence="12 13">
    <name type="scientific">Bauldia litoralis</name>
    <dbReference type="NCBI Taxonomy" id="665467"/>
    <lineage>
        <taxon>Bacteria</taxon>
        <taxon>Pseudomonadati</taxon>
        <taxon>Pseudomonadota</taxon>
        <taxon>Alphaproteobacteria</taxon>
        <taxon>Hyphomicrobiales</taxon>
        <taxon>Kaistiaceae</taxon>
        <taxon>Bauldia</taxon>
    </lineage>
</organism>
<keyword evidence="5 7" id="KW-1133">Transmembrane helix</keyword>
<keyword evidence="4 7" id="KW-0812">Transmembrane</keyword>
<dbReference type="InterPro" id="IPR049142">
    <property type="entry name" value="MS_channel_1st"/>
</dbReference>
<evidence type="ECO:0000313" key="12">
    <source>
        <dbReference type="EMBL" id="SDB40298.1"/>
    </source>
</evidence>
<keyword evidence="6 7" id="KW-0472">Membrane</keyword>
<accession>A0A1G6D598</accession>
<reference evidence="12 13" key="1">
    <citation type="submission" date="2016-10" db="EMBL/GenBank/DDBJ databases">
        <authorList>
            <person name="de Groot N.N."/>
        </authorList>
    </citation>
    <scope>NUCLEOTIDE SEQUENCE [LARGE SCALE GENOMIC DNA]</scope>
    <source>
        <strain evidence="12 13">ATCC 35022</strain>
    </source>
</reference>
<dbReference type="AlphaFoldDB" id="A0A1G6D598"/>
<evidence type="ECO:0000256" key="4">
    <source>
        <dbReference type="ARBA" id="ARBA00022692"/>
    </source>
</evidence>